<feature type="coiled-coil region" evidence="17">
    <location>
        <begin position="3518"/>
        <end position="3615"/>
    </location>
</feature>
<evidence type="ECO:0000256" key="4">
    <source>
        <dbReference type="ARBA" id="ARBA00022701"/>
    </source>
</evidence>
<evidence type="ECO:0000256" key="12">
    <source>
        <dbReference type="ARBA" id="ARBA00023212"/>
    </source>
</evidence>
<dbReference type="FunFam" id="3.20.180.20:FF:000001">
    <property type="entry name" value="Dynein axonemal heavy chain 5"/>
    <property type="match status" value="1"/>
</dbReference>
<dbReference type="Gene3D" id="1.20.1270.280">
    <property type="match status" value="1"/>
</dbReference>
<dbReference type="Gene3D" id="1.20.920.20">
    <property type="match status" value="1"/>
</dbReference>
<evidence type="ECO:0000256" key="10">
    <source>
        <dbReference type="ARBA" id="ARBA00023069"/>
    </source>
</evidence>
<keyword evidence="4" id="KW-0493">Microtubule</keyword>
<keyword evidence="8" id="KW-0243">Dynein</keyword>
<evidence type="ECO:0000256" key="11">
    <source>
        <dbReference type="ARBA" id="ARBA00023175"/>
    </source>
</evidence>
<dbReference type="InterPro" id="IPR041658">
    <property type="entry name" value="AAA_lid_11"/>
</dbReference>
<dbReference type="InterPro" id="IPR041589">
    <property type="entry name" value="DNAH3_AAA_lid_1"/>
</dbReference>
<dbReference type="GO" id="GO:0036159">
    <property type="term" value="P:inner dynein arm assembly"/>
    <property type="evidence" value="ECO:0007669"/>
    <property type="project" value="UniProtKB-ARBA"/>
</dbReference>
<dbReference type="GO" id="GO:0008569">
    <property type="term" value="F:minus-end-directed microtubule motor activity"/>
    <property type="evidence" value="ECO:0007669"/>
    <property type="project" value="InterPro"/>
</dbReference>
<protein>
    <recommendedName>
        <fullName evidence="16">Dynein-1, subspecies f</fullName>
    </recommendedName>
</protein>
<dbReference type="Proteomes" id="UP000241890">
    <property type="component" value="Unassembled WGS sequence"/>
</dbReference>
<dbReference type="Gene3D" id="6.10.140.1060">
    <property type="match status" value="1"/>
</dbReference>
<dbReference type="FunFam" id="3.40.50.300:FF:002141">
    <property type="entry name" value="Dynein heavy chain"/>
    <property type="match status" value="1"/>
</dbReference>
<keyword evidence="5" id="KW-0677">Repeat</keyword>
<keyword evidence="12" id="KW-0206">Cytoskeleton</keyword>
<dbReference type="SMART" id="SM00382">
    <property type="entry name" value="AAA"/>
    <property type="match status" value="4"/>
</dbReference>
<organism evidence="20 21">
    <name type="scientific">Hondaea fermentalgiana</name>
    <dbReference type="NCBI Taxonomy" id="2315210"/>
    <lineage>
        <taxon>Eukaryota</taxon>
        <taxon>Sar</taxon>
        <taxon>Stramenopiles</taxon>
        <taxon>Bigyra</taxon>
        <taxon>Labyrinthulomycetes</taxon>
        <taxon>Thraustochytrida</taxon>
        <taxon>Thraustochytriidae</taxon>
        <taxon>Hondaea</taxon>
    </lineage>
</organism>
<evidence type="ECO:0000256" key="5">
    <source>
        <dbReference type="ARBA" id="ARBA00022737"/>
    </source>
</evidence>
<evidence type="ECO:0000256" key="3">
    <source>
        <dbReference type="ARBA" id="ARBA00022490"/>
    </source>
</evidence>
<name>A0A2R5GNR0_9STRA</name>
<dbReference type="FunFam" id="1.20.920.30:FF:000002">
    <property type="entry name" value="Dynein axonemal heavy chain 3"/>
    <property type="match status" value="1"/>
</dbReference>
<dbReference type="Pfam" id="PF12774">
    <property type="entry name" value="AAA_6"/>
    <property type="match status" value="1"/>
</dbReference>
<dbReference type="Pfam" id="PF08393">
    <property type="entry name" value="DHC_N2"/>
    <property type="match status" value="1"/>
</dbReference>
<dbReference type="InterPro" id="IPR041466">
    <property type="entry name" value="Dynein_AAA5_ext"/>
</dbReference>
<feature type="domain" description="AAA+ ATPase" evidence="19">
    <location>
        <begin position="3065"/>
        <end position="3220"/>
    </location>
</feature>
<comment type="caution">
    <text evidence="20">The sequence shown here is derived from an EMBL/GenBank/DDBJ whole genome shotgun (WGS) entry which is preliminary data.</text>
</comment>
<dbReference type="InterPro" id="IPR043160">
    <property type="entry name" value="Dynein_C_barrel"/>
</dbReference>
<feature type="domain" description="AAA+ ATPase" evidence="19">
    <location>
        <begin position="2039"/>
        <end position="2178"/>
    </location>
</feature>
<dbReference type="Gene3D" id="1.20.140.100">
    <property type="entry name" value="Dynein heavy chain, N-terminal domain 2"/>
    <property type="match status" value="1"/>
</dbReference>
<evidence type="ECO:0000256" key="2">
    <source>
        <dbReference type="ARBA" id="ARBA00008887"/>
    </source>
</evidence>
<dbReference type="Pfam" id="PF12775">
    <property type="entry name" value="AAA_7"/>
    <property type="match status" value="1"/>
</dbReference>
<keyword evidence="3" id="KW-0963">Cytoplasm</keyword>
<dbReference type="Pfam" id="PF08385">
    <property type="entry name" value="DHC_N1"/>
    <property type="match status" value="1"/>
</dbReference>
<evidence type="ECO:0000256" key="7">
    <source>
        <dbReference type="ARBA" id="ARBA00022840"/>
    </source>
</evidence>
<dbReference type="Gene3D" id="1.10.8.710">
    <property type="match status" value="1"/>
</dbReference>
<dbReference type="FunFam" id="3.10.490.20:FF:000006">
    <property type="entry name" value="Dynein axonemal heavy chain 10"/>
    <property type="match status" value="1"/>
</dbReference>
<dbReference type="InterPro" id="IPR004273">
    <property type="entry name" value="Dynein_heavy_D6_P-loop"/>
</dbReference>
<dbReference type="InterPro" id="IPR042222">
    <property type="entry name" value="Dynein_2_N"/>
</dbReference>
<comment type="similarity">
    <text evidence="2">Belongs to the dynein heavy chain family.</text>
</comment>
<keyword evidence="7" id="KW-0067">ATP-binding</keyword>
<evidence type="ECO:0000313" key="20">
    <source>
        <dbReference type="EMBL" id="GBG32520.1"/>
    </source>
</evidence>
<dbReference type="GO" id="GO:0005874">
    <property type="term" value="C:microtubule"/>
    <property type="evidence" value="ECO:0007669"/>
    <property type="project" value="UniProtKB-KW"/>
</dbReference>
<dbReference type="InterPro" id="IPR041228">
    <property type="entry name" value="Dynein_C"/>
</dbReference>
<keyword evidence="9 17" id="KW-0175">Coiled coil</keyword>
<evidence type="ECO:0000256" key="1">
    <source>
        <dbReference type="ARBA" id="ARBA00004430"/>
    </source>
</evidence>
<proteinExistence type="inferred from homology"/>
<evidence type="ECO:0000256" key="14">
    <source>
        <dbReference type="ARBA" id="ARBA00054075"/>
    </source>
</evidence>
<keyword evidence="21" id="KW-1185">Reference proteome</keyword>
<dbReference type="FunFam" id="3.40.50.300:FF:000063">
    <property type="entry name" value="dynein heavy chain 6, axonemal"/>
    <property type="match status" value="1"/>
</dbReference>
<dbReference type="Pfam" id="PF18198">
    <property type="entry name" value="AAA_lid_11"/>
    <property type="match status" value="1"/>
</dbReference>
<dbReference type="GO" id="GO:0060294">
    <property type="term" value="P:cilium movement involved in cell motility"/>
    <property type="evidence" value="ECO:0007669"/>
    <property type="project" value="UniProtKB-ARBA"/>
</dbReference>
<dbReference type="InterPro" id="IPR042219">
    <property type="entry name" value="AAA_lid_11_sf"/>
</dbReference>
<dbReference type="Gene3D" id="3.10.490.20">
    <property type="match status" value="1"/>
</dbReference>
<evidence type="ECO:0000256" key="13">
    <source>
        <dbReference type="ARBA" id="ARBA00023273"/>
    </source>
</evidence>
<dbReference type="Gene3D" id="1.10.472.130">
    <property type="match status" value="1"/>
</dbReference>
<dbReference type="Gene3D" id="3.40.50.300">
    <property type="entry name" value="P-loop containing nucleotide triphosphate hydrolases"/>
    <property type="match status" value="5"/>
</dbReference>
<dbReference type="GO" id="GO:0036156">
    <property type="term" value="C:inner dynein arm"/>
    <property type="evidence" value="ECO:0007669"/>
    <property type="project" value="UniProtKB-ARBA"/>
</dbReference>
<evidence type="ECO:0000259" key="19">
    <source>
        <dbReference type="SMART" id="SM00382"/>
    </source>
</evidence>
<dbReference type="PANTHER" id="PTHR22878:SF63">
    <property type="entry name" value="DYNEIN AXONEMAL HEAVY CHAIN 10"/>
    <property type="match status" value="1"/>
</dbReference>
<dbReference type="InterPro" id="IPR013594">
    <property type="entry name" value="Dynein_heavy_tail"/>
</dbReference>
<dbReference type="InterPro" id="IPR003593">
    <property type="entry name" value="AAA+_ATPase"/>
</dbReference>
<feature type="domain" description="AAA+ ATPase" evidence="19">
    <location>
        <begin position="2326"/>
        <end position="2478"/>
    </location>
</feature>
<dbReference type="Pfam" id="PF12777">
    <property type="entry name" value="MT"/>
    <property type="match status" value="1"/>
</dbReference>
<dbReference type="Gene3D" id="1.20.58.1120">
    <property type="match status" value="1"/>
</dbReference>
<feature type="coiled-coil region" evidence="17">
    <location>
        <begin position="3356"/>
        <end position="3394"/>
    </location>
</feature>
<dbReference type="FunFam" id="1.20.1270.280:FF:000005">
    <property type="entry name" value="Dynein axonemal heavy chain 10"/>
    <property type="match status" value="1"/>
</dbReference>
<reference evidence="20 21" key="1">
    <citation type="submission" date="2017-12" db="EMBL/GenBank/DDBJ databases">
        <title>Sequencing, de novo assembly and annotation of complete genome of a new Thraustochytrid species, strain FCC1311.</title>
        <authorList>
            <person name="Sedici K."/>
            <person name="Godart F."/>
            <person name="Aiese Cigliano R."/>
            <person name="Sanseverino W."/>
            <person name="Barakat M."/>
            <person name="Ortet P."/>
            <person name="Marechal E."/>
            <person name="Cagnac O."/>
            <person name="Amato A."/>
        </authorList>
    </citation>
    <scope>NUCLEOTIDE SEQUENCE [LARGE SCALE GENOMIC DNA]</scope>
</reference>
<dbReference type="Gene3D" id="1.10.8.720">
    <property type="entry name" value="Region D6 of dynein motor"/>
    <property type="match status" value="1"/>
</dbReference>
<evidence type="ECO:0000256" key="8">
    <source>
        <dbReference type="ARBA" id="ARBA00023017"/>
    </source>
</evidence>
<dbReference type="PANTHER" id="PTHR22878">
    <property type="entry name" value="DYNEIN HEAVY CHAIN 6, AXONEMAL-LIKE-RELATED"/>
    <property type="match status" value="1"/>
</dbReference>
<comment type="subcellular location">
    <subcellularLocation>
        <location evidence="1">Cytoplasm</location>
        <location evidence="1">Cytoskeleton</location>
        <location evidence="1">Cilium axoneme</location>
    </subcellularLocation>
</comment>
<evidence type="ECO:0000313" key="21">
    <source>
        <dbReference type="Proteomes" id="UP000241890"/>
    </source>
</evidence>
<evidence type="ECO:0000256" key="6">
    <source>
        <dbReference type="ARBA" id="ARBA00022741"/>
    </source>
</evidence>
<dbReference type="Pfam" id="PF12780">
    <property type="entry name" value="AAA_8"/>
    <property type="match status" value="1"/>
</dbReference>
<dbReference type="Gene3D" id="3.20.180.20">
    <property type="entry name" value="Dynein heavy chain, N-terminal domain 2"/>
    <property type="match status" value="1"/>
</dbReference>
<dbReference type="Pfam" id="PF18199">
    <property type="entry name" value="Dynein_C"/>
    <property type="match status" value="1"/>
</dbReference>
<dbReference type="InterPro" id="IPR043157">
    <property type="entry name" value="Dynein_AAA1S"/>
</dbReference>
<keyword evidence="6" id="KW-0547">Nucleotide-binding</keyword>
<dbReference type="FunFam" id="1.20.920.20:FF:000001">
    <property type="entry name" value="dynein heavy chain 2, axonemal"/>
    <property type="match status" value="1"/>
</dbReference>
<dbReference type="Pfam" id="PF17852">
    <property type="entry name" value="Dynein_AAA_lid"/>
    <property type="match status" value="1"/>
</dbReference>
<dbReference type="InParanoid" id="A0A2R5GNR0"/>
<evidence type="ECO:0000256" key="18">
    <source>
        <dbReference type="SAM" id="MobiDB-lite"/>
    </source>
</evidence>
<dbReference type="Pfam" id="PF12781">
    <property type="entry name" value="AAA_9"/>
    <property type="match status" value="1"/>
</dbReference>
<feature type="region of interest" description="Disordered" evidence="18">
    <location>
        <begin position="155"/>
        <end position="183"/>
    </location>
</feature>
<evidence type="ECO:0000256" key="15">
    <source>
        <dbReference type="ARBA" id="ARBA00063032"/>
    </source>
</evidence>
<dbReference type="FunFam" id="1.10.8.710:FF:000002">
    <property type="entry name" value="dynein heavy chain 17, axonemal"/>
    <property type="match status" value="1"/>
</dbReference>
<dbReference type="FunFam" id="1.20.58.1120:FF:000008">
    <property type="entry name" value="Dynein heavy chain 10, axonemal"/>
    <property type="match status" value="1"/>
</dbReference>
<feature type="region of interest" description="Disordered" evidence="18">
    <location>
        <begin position="2496"/>
        <end position="2516"/>
    </location>
</feature>
<dbReference type="EMBL" id="BEYU01000123">
    <property type="protein sequence ID" value="GBG32520.1"/>
    <property type="molecule type" value="Genomic_DNA"/>
</dbReference>
<gene>
    <name evidence="20" type="ORF">FCC1311_087442</name>
</gene>
<dbReference type="InterPro" id="IPR013602">
    <property type="entry name" value="Dynein_heavy_linker"/>
</dbReference>
<dbReference type="Gene3D" id="1.10.287.2620">
    <property type="match status" value="1"/>
</dbReference>
<dbReference type="InterPro" id="IPR027417">
    <property type="entry name" value="P-loop_NTPase"/>
</dbReference>
<dbReference type="Pfam" id="PF17857">
    <property type="entry name" value="AAA_lid_1"/>
    <property type="match status" value="1"/>
</dbReference>
<dbReference type="GO" id="GO:0051959">
    <property type="term" value="F:dynein light intermediate chain binding"/>
    <property type="evidence" value="ECO:0007669"/>
    <property type="project" value="InterPro"/>
</dbReference>
<sequence>MSAADENLALHTWVQKTVCTGLDVDESVYVNWSESRGKVELDTFLASAPCETCFIFVLEGEDEEDEDSDNHDGADNGAEKQGSEFLSLFHKVLLPGELPGMGLAGRRQVYLCKTIDGPLGDGQDDQLEFGVLTGDPLADLGDIIREVYIPLLDRAAPGRTSPGLDDPIRSPGASSGPEHEAISDSGIDVDFREAEAKGGDGAQALGVTKTSLAAKTSVNIMEQSASSSLSRELRANMQKFESQIEHALQQVNGDVHLYIPDVAIQDLDTIADDYEAVSQLEEALEEWSKAVSQVVDQETRKTPQRAGPLAEIEFWRKRNAALSALYEQISLPTVQHMLKALELVEANMFPTFRFHFAELTKLYVEAKDNVKFLSTLERHFKAISSGTLGSILDTLPSMMNAIRMVWIISRHYNTDERMVPLMERIGGEIADKVATEISIRTILRRSPEIALKSISEASTVLESWYKTYMSVREKIEASGTDHRWEFDRKRLFEQTNYMAKICENLHEVALVLDQFQKFLGPELKAVTGDSEGIDEVMRRVEALIDPLESVPFDIFDRRYKTSWDAVMSQFRLKVDEIEDMTKRFIDTSFQKLRSAEGAFDLLQNFQNIQSRESINRQMMQKFDDILLQYSKELERVRETFEANAAEPPVFKNFPPVAGSIAWAQHLYYRAKRPIMRFRKMESWFDGSQTWQNVMAEYISFAKVIKEYSKNKYAEWQERAHATSLLLQQAVLGPPLVPIKDGANLEDYDAESRVTGLCLPEPPYYVNFSDDLVRLIRETKYLDRMGYQVPEAALNVALQEEKYHGYVQALNEMLENYHAILRSLRPVERRLVATRLRELQSELRHGFDPCNWCSLHIPTLIERCTKAINEFQSVIVQIHKSSSMIEEVIESIENAALVDVDLFADRLGRSSQHSGKPGGAAPASSPAAIASATAVPVADAAGEADADADGTMEISVLYETLEKSLQEKVAALVRKYESIGPLLVKVEEIVASSNTGASPVLAEFYNFWEKRMYNAITKMVIRGIASFEVLLNLDREGEGAGAALSDDGMGASSAAVGPATNMRPPLCHVQAALNGSDVSVSPALTDIYKYVSRIVRSIVESSKSFHRWMRGTCKECEPVVVSEDEDPIVFSFYQDVSKSPHVIKLMLGLNHSFQRTFTIVRRYLDTWQRYDEVYGLWDTKRKEQLGRLRDKKPSCVYFDNRIAIYDKLSDTVRAQTSRKDIDFLRIDCYSVQAGLSARAQQWTEEYGRVLFEIAKGRIDALNEEVRQCREVLESDPNDLEELKHVLHVIASVNEKTMVKELEIADIMESFRTLAKFELLPDRLIVETEETAAAAAAAPLSPKTPGADGANSLQNRIQEAEAAFADARTLDETWRQLVLDSKTKDLRMDQVKDEFRQVTQTSAEDFVTTVRALKRAFETTGPGTKSNGDGELDEGVELMEHYVEKLAHMFREREQIVNAQKLFNLDITSYPELNQVKTELSKLQQIYGLYSELKAFESEMSSMLWSELDVHALLKGAEDLEKKLRKLPKELRAMSTYDAVEEAIVRFRDSIPLIQSLKNDAMKKRHWDKLSKVTGVVFEMDPKTFTLGALFEMKLARFEAEIAEIVNEGNQEAKIEKALKDIEEKWKDTNFGVAKYKKNGVDKGFVLRSCDDIKLELEDNMLNLQTMSGSRFVVSFADVVRKWEKQLNHVLETIDVWFKVQSKWMYLESIFVGAEDIRMQLPEEAKKFDQVDKAWKGVMVGTSKNPNVVEACHAENRIETLRALSERLDLCQKSLSDYLDTKRNSFPRFFFISDDELLSVLGSSDPTSIQVHMLKLFDNTKYLQFGRGAKTVIGMGSSEDEEFSFATPAPVEGPVEQWMTTVESEMRKSLRKISKEGTFFYAKQDRVQWVDDNIGMTGLLGTQIWWTWEVQDVFRRVRDGNKHAMKQFADKLTAQLNELVHKVRQNISSHMRKKVNSLLIIDVHARDIVDKFVRDSILDEREFAWESQLRFYWDQVVDDVIIRQCTGAFDYGYEFMGLNGRLVITPLTDRCYMTITQAHTFNLGTAPAGPAGTGKTETVKDLAKGMALPCFVINCGEGLDWKAMGSIFSGLAQIGAWGCFDEFNRINIEVLSVVSAQLQAIQGGLKAGRKKVDIGLGSEIRLDKKIGVFVTMNPGYAGRTELPDNLKALFRPVTMIVPDLLQICEIMLFSEGFGLARGLAKKMTTLYSLAKGQLSKQHHYDFGLRALKSVLVMAGGLKRQYAEMPEDLVLMRALRDSNMPKFVFDDVPLFRGLIADLFPGLDCPRVAFELLKVEIEGWLEKNSFRPSDEETFQLQVDKTIQMYETLLTRHTCMIVGPTGGGKTVVLECLQEAQGKAFDQSIKMFVLNPKAQTLPELYGELDPVTRDWTDGVLSNLFRSMNEPLPAGRENELRWLIFDGDVDALWIENMNSVMDDNRLLTLPNGERIRLQPYCKLIMETFDLQYASPATISRCGMVYVDPKNLGYKPYYERWVRTRDPASEQGGAAGDDNEAEGNASEAADARAHLQTLLLELFETYVPKCIDFVLEGVLEEEIVERPTQVVPITNLSMVKQLCALMDAMLALGGLKDDPDAQNAAEEAEEMDAAAAAMASKQQLSDVDVEGLFVFGVVWSIGGQLLEESRDRFASVVASCSSTGLPEKLFDSYYDTTTCRWEKWESRVPAYQQPSPFEFNRIMVPTKENVLYTQLLRLTKVVEKPVLFIGDPGTAKTVTIQNFIDSQKQESHMKLNLNFSSRTTSLDVQNNIVDVVDKRTGRIYGPPAGKQLLIFIDDMNMPIVDTYGTQAPIALLHFLVGKGAMYDRGKDLDLRIYKDLQFFAAMGPPGGGRNNVDPRFISLFNVFNLTPPSEAVLTHIYSSIITSYLKDKFDDNVVALGPKITSCTLRLYNALLLALPPTPSKFHYVFNLRDLGRIFEGMCRATPDEFDGMPGSVVRLWRNECARVLFDRLISEEDHLYVREEFTTILAENFPEHVDAVMAEPMLFGDFTQAVSRLAEEAEDPMIYKDLQTFDTVRKVFDEVLELYNVDNKPMTLVLFEMAIEHLCRIYRVLGLPLGHCLLVGVGGSGKQSLTRLATFACGYKIFEIVLSRGYGEKEFRDDLKELYRMLGEGPVVFLFTDAHVVEEGFLELINNMLTTGMVPALLENDEKDAACNGVRAEAKAAGLIDTKDNLWAFYVRKCRMNLHIVLAMSPSGDTLRVRCRNFPGLVSGCVIDWFFPWPADALRSVANYFLQDEPLPEQQREAIVEHMVVVHQGVIESSERFYAELRRHNYVTPKNFLDYLANYRAGMKENKRKVEENIKRLGGGLTKLQEAEVSVDAMSKELASKKIIVDGKTKDCQEMIADIDAKQKIAAEQQEAAEQKKKELEESNEIIVAEKAKADEQLMEALPALEAAAEALDNLDKNDITEIKAFASPPPAVASVCMCVVYLRPTGTEDENSGWKGAKAMMGQGNFLASLKAYDKDSITEKMIRKVKTYFRDPEFNMENMKKISKAGAGLFQWVIAIVKYHEVARNVEPLRNKVRDLEKQKAAAEKELGEIMQKLSELEEQLGELNAKFSEANEELTALRDEAQLMEKRLTAASKLIEGLSSEKERWSKDIAGLESKTVQLVGDCLLGASFLSYLGVFTSKYRRELVEGVWEPDVRERGVPLSDDFKVETLLTDDVEIQKWNGEGLPGDDHSIQNGILTTNCSRFPLCIDPQQQAVKWIKRKEAANNLTVRTFSDGDFMKHLELAIQFGNPYLFENVDEELDPMIDPVLERNTIVENGQRMIVIGDKKVDWDANFRLYMTTKLANPHYTPEVMGKTMIINYSVTISGLADQLLNVVVGHERADIEEKFAEIVTQMSDNTQALAQLEDTLLKTLASSTGNILDNEELIATLEEAKTKAVDIHAQIENASFTKDEIQSARKQYQPVAKRGSILFFALSGLSTLMRMYETSLASFLTVFQKSLDDAKKDGILDNRLRNMIEEATRQLYDYTCTGIFERHKLMFSLQLTCMIMEGDGELDRSQLDFFLKGDTSISSDGESRKKPCEWISDSGWKDLLKLETMGESFAGLADSVENQERSWNAWYELEAPETEPFPEGFAQRLNPFEGLLLTRCFRPDRVYNAVKLFIMGHPRLGEKYVQPPVLNFQRIFNQSTEYTPMVFILSPGADPALDIQALGEELGFAGNLFKTVSLGQGQGPLAMQLLETGAARGHWVLLQNCHLLISWLRELEKVLETMHKVNPAFRLWMTTDPTEKFPMGILQRSLKVVTEPPDGLKLNMRSTLARLDESVLEECDHAAYRPLVYVLTFLHAVVQERRKYGKIGFNVAYDFAGSDYAVSRRLVSLYLNKALDNGDEMIPWGSISYLVGSAMYGGRVSDDYDRRVLLTYVDEYMGDFLFDDCQKFFFSRAGFEYDLPEDGQLETLRGHVEKMPLNCGPSVFGLHPNAEIGYLTSATRSLWKNLVDLQPRTASSSGGMSREEVIERSAENIQRNVPEPVDILIVKKKLGIPSPTEIVLLQELERWNVLVATMASSLVDLKRALKGEIGMSEALDELASSLFNGYLPGMWRRLCPDTQKGLGSWIEHFKHRFDQYSSWIEEGEPKVMWLSGLHIPESYLTALVQAACRQRNWPLDKSVMYTKVTQYSSPDQVEERPDMGCFVSGLYLEGAAWDLEQSCLVPQPPKVLVQELPLLRVIPIEASKLKLQDTLKTPVYVTQDRRNAMGVGLVFSADLATTEHPSRWVLQGVSLSLNIDS</sequence>
<dbReference type="Pfam" id="PF03028">
    <property type="entry name" value="Dynein_heavy"/>
    <property type="match status" value="1"/>
</dbReference>
<dbReference type="InterPro" id="IPR024317">
    <property type="entry name" value="Dynein_heavy_chain_D4_dom"/>
</dbReference>
<dbReference type="GO" id="GO:0045505">
    <property type="term" value="F:dynein intermediate chain binding"/>
    <property type="evidence" value="ECO:0007669"/>
    <property type="project" value="InterPro"/>
</dbReference>
<comment type="subunit">
    <text evidence="15">The I1 inner arm complex (also known as the f dynein complex) is a two-headed isoform composed of two heavy chains (1-alpha and 1-beta), three intermediate chains and three light chains. I1 occupies a specific position proximal to the first radial spoke and repeats every 96 nm along the length of the axoneme.</text>
</comment>
<feature type="domain" description="AAA+ ATPase" evidence="19">
    <location>
        <begin position="2710"/>
        <end position="2861"/>
    </location>
</feature>
<dbReference type="InterPro" id="IPR035706">
    <property type="entry name" value="AAA_9"/>
</dbReference>
<comment type="function">
    <text evidence="14">Force generating protein of eukaryotic cilia and flagella. Produces force towards the minus ends of microtubules. Dynein has ATPase activity; the force-producing power stroke is thought to occur on release of ADP. Required for assembly of the I1 inner arm complex and its targeting to the appropriate axoneme location. Also required for phototaxis.</text>
</comment>
<dbReference type="FunFam" id="1.10.8.1220:FF:000001">
    <property type="entry name" value="Dynein axonemal heavy chain 5"/>
    <property type="match status" value="1"/>
</dbReference>
<dbReference type="Gene3D" id="1.20.920.30">
    <property type="match status" value="1"/>
</dbReference>
<dbReference type="InterPro" id="IPR035699">
    <property type="entry name" value="AAA_6"/>
</dbReference>
<keyword evidence="13" id="KW-0966">Cell projection</keyword>
<dbReference type="InterPro" id="IPR024743">
    <property type="entry name" value="Dynein_HC_stalk"/>
</dbReference>
<dbReference type="InterPro" id="IPR042228">
    <property type="entry name" value="Dynein_linker_3"/>
</dbReference>
<dbReference type="FunFam" id="1.10.287.2620:FF:000002">
    <property type="entry name" value="Dynein heavy chain 2, axonemal"/>
    <property type="match status" value="1"/>
</dbReference>
<dbReference type="InterPro" id="IPR026983">
    <property type="entry name" value="DHC"/>
</dbReference>
<dbReference type="GO" id="GO:0005524">
    <property type="term" value="F:ATP binding"/>
    <property type="evidence" value="ECO:0007669"/>
    <property type="project" value="UniProtKB-KW"/>
</dbReference>
<dbReference type="Gene3D" id="1.10.8.1220">
    <property type="match status" value="1"/>
</dbReference>
<keyword evidence="11" id="KW-0505">Motor protein</keyword>
<keyword evidence="10" id="KW-0969">Cilium</keyword>
<accession>A0A2R5GNR0</accession>
<evidence type="ECO:0000256" key="9">
    <source>
        <dbReference type="ARBA" id="ARBA00023054"/>
    </source>
</evidence>
<evidence type="ECO:0000256" key="16">
    <source>
        <dbReference type="ARBA" id="ARBA00077719"/>
    </source>
</evidence>
<dbReference type="FunFam" id="3.40.50.300:FF:000049">
    <property type="entry name" value="Dynein, axonemal, heavy chain 5"/>
    <property type="match status" value="1"/>
</dbReference>
<evidence type="ECO:0000256" key="17">
    <source>
        <dbReference type="SAM" id="Coils"/>
    </source>
</evidence>
<dbReference type="FunFam" id="1.20.140.100:FF:000001">
    <property type="entry name" value="dynein heavy chain 17, axonemal"/>
    <property type="match status" value="1"/>
</dbReference>
<dbReference type="OrthoDB" id="64868at2759"/>
<dbReference type="FunFam" id="3.40.50.300:FF:000153">
    <property type="entry name" value="Dynein axonemal heavy chain 1"/>
    <property type="match status" value="1"/>
</dbReference>
<dbReference type="SUPFAM" id="SSF52540">
    <property type="entry name" value="P-loop containing nucleoside triphosphate hydrolases"/>
    <property type="match status" value="4"/>
</dbReference>
<dbReference type="GO" id="GO:0008017">
    <property type="term" value="F:microtubule binding"/>
    <property type="evidence" value="ECO:0007669"/>
    <property type="project" value="UniProtKB-ARBA"/>
</dbReference>